<dbReference type="GO" id="GO:0005730">
    <property type="term" value="C:nucleolus"/>
    <property type="evidence" value="ECO:0007669"/>
    <property type="project" value="TreeGrafter"/>
</dbReference>
<reference evidence="6 7" key="1">
    <citation type="submission" date="2020-12" db="EMBL/GenBank/DDBJ databases">
        <title>Effect of drift, selection, and recombination on the evolution of hybrid genomes in Candida yeast pathogens.</title>
        <authorList>
            <person name="Mixao V."/>
            <person name="Ksiezopolska E."/>
            <person name="Saus E."/>
            <person name="Boekhout T."/>
            <person name="Gacser A."/>
            <person name="Gabaldon T."/>
        </authorList>
    </citation>
    <scope>NUCLEOTIDE SEQUENCE [LARGE SCALE GENOMIC DNA]</scope>
    <source>
        <strain evidence="6 7">BP57</strain>
    </source>
</reference>
<dbReference type="GO" id="GO:0006417">
    <property type="term" value="P:regulation of translation"/>
    <property type="evidence" value="ECO:0007669"/>
    <property type="project" value="TreeGrafter"/>
</dbReference>
<dbReference type="GO" id="GO:0003729">
    <property type="term" value="F:mRNA binding"/>
    <property type="evidence" value="ECO:0007669"/>
    <property type="project" value="UniProtKB-ARBA"/>
</dbReference>
<evidence type="ECO:0000256" key="2">
    <source>
        <dbReference type="ARBA" id="ARBA00022884"/>
    </source>
</evidence>
<organism evidence="6 7">
    <name type="scientific">Candida metapsilosis</name>
    <dbReference type="NCBI Taxonomy" id="273372"/>
    <lineage>
        <taxon>Eukaryota</taxon>
        <taxon>Fungi</taxon>
        <taxon>Dikarya</taxon>
        <taxon>Ascomycota</taxon>
        <taxon>Saccharomycotina</taxon>
        <taxon>Pichiomycetes</taxon>
        <taxon>Debaryomycetaceae</taxon>
        <taxon>Candida/Lodderomyces clade</taxon>
        <taxon>Candida</taxon>
    </lineage>
</organism>
<evidence type="ECO:0000256" key="1">
    <source>
        <dbReference type="ARBA" id="ARBA00022737"/>
    </source>
</evidence>
<dbReference type="PANTHER" id="PTHR13389">
    <property type="entry name" value="PUMILIO HOMOLOG 3"/>
    <property type="match status" value="1"/>
</dbReference>
<dbReference type="Pfam" id="PF00806">
    <property type="entry name" value="PUF"/>
    <property type="match status" value="2"/>
</dbReference>
<dbReference type="InterPro" id="IPR040059">
    <property type="entry name" value="PUM3"/>
</dbReference>
<dbReference type="InterPro" id="IPR001313">
    <property type="entry name" value="Pumilio_RNA-bd_rpt"/>
</dbReference>
<feature type="domain" description="PUM-HD" evidence="5">
    <location>
        <begin position="140"/>
        <end position="510"/>
    </location>
</feature>
<dbReference type="GO" id="GO:0010629">
    <property type="term" value="P:negative regulation of gene expression"/>
    <property type="evidence" value="ECO:0007669"/>
    <property type="project" value="UniProtKB-ARBA"/>
</dbReference>
<feature type="repeat" description="Pumilio" evidence="3">
    <location>
        <begin position="206"/>
        <end position="241"/>
    </location>
</feature>
<keyword evidence="2" id="KW-0694">RNA-binding</keyword>
<dbReference type="InterPro" id="IPR016024">
    <property type="entry name" value="ARM-type_fold"/>
</dbReference>
<feature type="compositionally biased region" description="Acidic residues" evidence="4">
    <location>
        <begin position="39"/>
        <end position="100"/>
    </location>
</feature>
<dbReference type="InterPro" id="IPR012959">
    <property type="entry name" value="CPL_dom"/>
</dbReference>
<dbReference type="PANTHER" id="PTHR13389:SF0">
    <property type="entry name" value="PUMILIO HOMOLOG 3"/>
    <property type="match status" value="1"/>
</dbReference>
<evidence type="ECO:0000313" key="7">
    <source>
        <dbReference type="Proteomes" id="UP000669133"/>
    </source>
</evidence>
<gene>
    <name evidence="6" type="ORF">I9W82_005289</name>
</gene>
<accession>A0A8H8D903</accession>
<keyword evidence="7" id="KW-1185">Reference proteome</keyword>
<dbReference type="SUPFAM" id="SSF48371">
    <property type="entry name" value="ARM repeat"/>
    <property type="match status" value="1"/>
</dbReference>
<evidence type="ECO:0000256" key="4">
    <source>
        <dbReference type="SAM" id="MobiDB-lite"/>
    </source>
</evidence>
<dbReference type="Proteomes" id="UP000669133">
    <property type="component" value="Unassembled WGS sequence"/>
</dbReference>
<dbReference type="InterPro" id="IPR011989">
    <property type="entry name" value="ARM-like"/>
</dbReference>
<sequence>MGNNLKGAKRQNDKAAASSGAKKVKLNNQKSKVTKQESESESESESSSDDLSVSEDGESEEEETSASELDESEDDELDNLDEEQQNEDDLDDLEVGDDEKENSTRPVDPNKKTSKEQHSEQRKLLSDRKLQRKSGAKVQDIKKLWEKVRVNQPAPTKAQRDKLCDEIWELSHDVINDLVLKHDASRVVQTLVKYSDKERRDKIVDALKGSFYQLATSAYGKYLLIKILHYGSKESRAVIVNELHGKLRKLMRHREGAYVVEDLFVLYSTAAQKQQMIREFWGSEYAVFRDSGKGKTIVDIIKESSEKKQLIMQNLYGTIKASVEKGSTGFQILHAAMKEYVSILVEDIDANDSAIRDFIDLLSEQFAELVHTQEGSEVACCLIALANAKERKGIIKSLKTHRSELIKNEYGNVVLITLFMAVDDTVLTYKSFCSEIFTAEELPPLAQDKFSRRPILYILRGLDGKYFAPNVKSALLKYQDLAYQKTSKKDKEVKRQELFDKSIEPIYKALLESRESGEFDKLLSINIGIQFVTDLLTTPTSNEKVNSKLRPELLNTVFDKIIKGDVLEDFHLLNKIPFMSRSVKALMHGNQFKFNNETKKLVQVEDAVEIPGVGVEFAEKTIDEILNNDNLSNWTSGQPAFVLVAAYEVLQLANSKKFKSLQQQLKKEKKNLSKEDKGSNLLLELI</sequence>
<evidence type="ECO:0000313" key="6">
    <source>
        <dbReference type="EMBL" id="KAG5417653.1"/>
    </source>
</evidence>
<dbReference type="EMBL" id="JAEOAQ010000007">
    <property type="protein sequence ID" value="KAG5417653.1"/>
    <property type="molecule type" value="Genomic_DNA"/>
</dbReference>
<dbReference type="Pfam" id="PF08144">
    <property type="entry name" value="CPL"/>
    <property type="match status" value="1"/>
</dbReference>
<feature type="repeat" description="Pumilio" evidence="3">
    <location>
        <begin position="169"/>
        <end position="205"/>
    </location>
</feature>
<protein>
    <submittedName>
        <fullName evidence="6">Puf6</fullName>
    </submittedName>
</protein>
<dbReference type="Gene3D" id="1.25.10.10">
    <property type="entry name" value="Leucine-rich Repeat Variant"/>
    <property type="match status" value="1"/>
</dbReference>
<dbReference type="GeneID" id="93653918"/>
<dbReference type="AlphaFoldDB" id="A0A8H8D903"/>
<evidence type="ECO:0000259" key="5">
    <source>
        <dbReference type="PROSITE" id="PS50303"/>
    </source>
</evidence>
<comment type="caution">
    <text evidence="6">The sequence shown here is derived from an EMBL/GenBank/DDBJ whole genome shotgun (WGS) entry which is preliminary data.</text>
</comment>
<feature type="compositionally biased region" description="Basic and acidic residues" evidence="4">
    <location>
        <begin position="108"/>
        <end position="129"/>
    </location>
</feature>
<dbReference type="PROSITE" id="PS50303">
    <property type="entry name" value="PUM_HD"/>
    <property type="match status" value="1"/>
</dbReference>
<evidence type="ECO:0000256" key="3">
    <source>
        <dbReference type="PROSITE-ProRule" id="PRU00317"/>
    </source>
</evidence>
<feature type="region of interest" description="Disordered" evidence="4">
    <location>
        <begin position="1"/>
        <end position="135"/>
    </location>
</feature>
<dbReference type="SMART" id="SM00025">
    <property type="entry name" value="Pumilio"/>
    <property type="match status" value="6"/>
</dbReference>
<proteinExistence type="predicted"/>
<dbReference type="OrthoDB" id="497380at2759"/>
<name>A0A8H8D903_9ASCO</name>
<feature type="repeat" description="Pumilio" evidence="3">
    <location>
        <begin position="242"/>
        <end position="278"/>
    </location>
</feature>
<dbReference type="RefSeq" id="XP_067546769.1">
    <property type="nucleotide sequence ID" value="XM_067694449.1"/>
</dbReference>
<dbReference type="InterPro" id="IPR033133">
    <property type="entry name" value="PUM-HD"/>
</dbReference>
<dbReference type="PROSITE" id="PS50302">
    <property type="entry name" value="PUM"/>
    <property type="match status" value="3"/>
</dbReference>
<keyword evidence="1" id="KW-0677">Repeat</keyword>